<dbReference type="AlphaFoldDB" id="A0A318GWU9"/>
<dbReference type="PANTHER" id="PTHR43531:SF14">
    <property type="entry name" value="METHYL-ACCEPTING CHEMOTAXIS PROTEIN I-RELATED"/>
    <property type="match status" value="1"/>
</dbReference>
<evidence type="ECO:0000256" key="1">
    <source>
        <dbReference type="ARBA" id="ARBA00022481"/>
    </source>
</evidence>
<name>A0A318GWU9_9BURK</name>
<dbReference type="GO" id="GO:0004888">
    <property type="term" value="F:transmembrane signaling receptor activity"/>
    <property type="evidence" value="ECO:0007669"/>
    <property type="project" value="InterPro"/>
</dbReference>
<keyword evidence="3" id="KW-0807">Transducer</keyword>
<dbReference type="GO" id="GO:0005886">
    <property type="term" value="C:plasma membrane"/>
    <property type="evidence" value="ECO:0007669"/>
    <property type="project" value="TreeGrafter"/>
</dbReference>
<organism evidence="6 7">
    <name type="scientific">Sphaerotilus hippei</name>
    <dbReference type="NCBI Taxonomy" id="744406"/>
    <lineage>
        <taxon>Bacteria</taxon>
        <taxon>Pseudomonadati</taxon>
        <taxon>Pseudomonadota</taxon>
        <taxon>Betaproteobacteria</taxon>
        <taxon>Burkholderiales</taxon>
        <taxon>Sphaerotilaceae</taxon>
        <taxon>Sphaerotilus</taxon>
    </lineage>
</organism>
<evidence type="ECO:0000256" key="2">
    <source>
        <dbReference type="ARBA" id="ARBA00029447"/>
    </source>
</evidence>
<evidence type="ECO:0000256" key="3">
    <source>
        <dbReference type="PROSITE-ProRule" id="PRU00284"/>
    </source>
</evidence>
<reference evidence="6 7" key="1">
    <citation type="submission" date="2018-05" db="EMBL/GenBank/DDBJ databases">
        <title>Genomic Encyclopedia of Type Strains, Phase IV (KMG-IV): sequencing the most valuable type-strain genomes for metagenomic binning, comparative biology and taxonomic classification.</title>
        <authorList>
            <person name="Goeker M."/>
        </authorList>
    </citation>
    <scope>NUCLEOTIDE SEQUENCE [LARGE SCALE GENOMIC DNA]</scope>
    <source>
        <strain evidence="6 7">DSM 566</strain>
    </source>
</reference>
<gene>
    <name evidence="6" type="ORF">C7444_11964</name>
</gene>
<dbReference type="InterPro" id="IPR004089">
    <property type="entry name" value="MCPsignal_dom"/>
</dbReference>
<dbReference type="InterPro" id="IPR051310">
    <property type="entry name" value="MCP_chemotaxis"/>
</dbReference>
<protein>
    <submittedName>
        <fullName evidence="6">Methyl-accepting chemotaxis protein</fullName>
    </submittedName>
</protein>
<dbReference type="EMBL" id="QJJS01000019">
    <property type="protein sequence ID" value="PXW93553.1"/>
    <property type="molecule type" value="Genomic_DNA"/>
</dbReference>
<keyword evidence="1" id="KW-0488">Methylation</keyword>
<feature type="region of interest" description="Disordered" evidence="4">
    <location>
        <begin position="502"/>
        <end position="541"/>
    </location>
</feature>
<comment type="caution">
    <text evidence="6">The sequence shown here is derived from an EMBL/GenBank/DDBJ whole genome shotgun (WGS) entry which is preliminary data.</text>
</comment>
<proteinExistence type="inferred from homology"/>
<dbReference type="SUPFAM" id="SSF58104">
    <property type="entry name" value="Methyl-accepting chemotaxis protein (MCP) signaling domain"/>
    <property type="match status" value="1"/>
</dbReference>
<dbReference type="Proteomes" id="UP000247811">
    <property type="component" value="Unassembled WGS sequence"/>
</dbReference>
<evidence type="ECO:0000313" key="7">
    <source>
        <dbReference type="Proteomes" id="UP000247811"/>
    </source>
</evidence>
<feature type="domain" description="Methyl-accepting transducer" evidence="5">
    <location>
        <begin position="253"/>
        <end position="482"/>
    </location>
</feature>
<dbReference type="InterPro" id="IPR004090">
    <property type="entry name" value="Chemotax_Me-accpt_rcpt"/>
</dbReference>
<evidence type="ECO:0000259" key="5">
    <source>
        <dbReference type="PROSITE" id="PS50111"/>
    </source>
</evidence>
<dbReference type="GO" id="GO:0006935">
    <property type="term" value="P:chemotaxis"/>
    <property type="evidence" value="ECO:0007669"/>
    <property type="project" value="InterPro"/>
</dbReference>
<dbReference type="PROSITE" id="PS50111">
    <property type="entry name" value="CHEMOTAXIS_TRANSDUC_2"/>
    <property type="match status" value="1"/>
</dbReference>
<keyword evidence="7" id="KW-1185">Reference proteome</keyword>
<dbReference type="Gene3D" id="1.10.287.950">
    <property type="entry name" value="Methyl-accepting chemotaxis protein"/>
    <property type="match status" value="1"/>
</dbReference>
<evidence type="ECO:0000313" key="6">
    <source>
        <dbReference type="EMBL" id="PXW93553.1"/>
    </source>
</evidence>
<accession>A0A318GWU9</accession>
<dbReference type="PANTHER" id="PTHR43531">
    <property type="entry name" value="PROTEIN ICFG"/>
    <property type="match status" value="1"/>
</dbReference>
<dbReference type="GO" id="GO:0007165">
    <property type="term" value="P:signal transduction"/>
    <property type="evidence" value="ECO:0007669"/>
    <property type="project" value="UniProtKB-KW"/>
</dbReference>
<dbReference type="PRINTS" id="PR00260">
    <property type="entry name" value="CHEMTRNSDUCR"/>
</dbReference>
<feature type="compositionally biased region" description="Low complexity" evidence="4">
    <location>
        <begin position="518"/>
        <end position="530"/>
    </location>
</feature>
<sequence length="541" mass="56751">MARDRPRYFHEGTSMHHYRDGHRSIENSGWGMSASALQHPSLPGQEAGVRLAGITLATVAVGLATGNGASVEELARTAVTALAGLPALWRLSPWARRQDTVRTAWLATLAAATAGIALITQSGLQATTGALLAALVFGSAHQGRWRHTLVLGATLSLACALQAGTASATTAGLESWGLAVLLAALTAALLPAARRIRIEDIERFDMAFLIAAIGREGPIRLNLQVLEPESTLGARLKHTHDRMAAAMLQVARSTRGVQQVSRELDASGSELMSRTENSANGLRDTAMCLDQINVIVRLNAEAAMDARTTALEASAFAGQVEQNTGRMVQQMREIDQASRQVGDIVGTIESIAFQTNLLALNAAVEAARAGDAGRGFAVVAAEVRRLATRSSSSAREIKQLLGGTLNAISGGVSQAEAIGALVSQLTSTVQRVGDVFSHLSSDTEAHATSIEAVNESVRALDEITRQNVAVAERTQAVAEQLTQHSVRLTEVLAAFRLPDGAEQREAAPAPATRVESPAAAAPGTEARAVATDSGSGSVEWF</sequence>
<dbReference type="Pfam" id="PF00015">
    <property type="entry name" value="MCPsignal"/>
    <property type="match status" value="1"/>
</dbReference>
<feature type="compositionally biased region" description="Polar residues" evidence="4">
    <location>
        <begin position="532"/>
        <end position="541"/>
    </location>
</feature>
<dbReference type="SMART" id="SM00283">
    <property type="entry name" value="MA"/>
    <property type="match status" value="1"/>
</dbReference>
<comment type="similarity">
    <text evidence="2">Belongs to the methyl-accepting chemotaxis (MCP) protein family.</text>
</comment>
<evidence type="ECO:0000256" key="4">
    <source>
        <dbReference type="SAM" id="MobiDB-lite"/>
    </source>
</evidence>